<keyword evidence="3" id="KW-1185">Reference proteome</keyword>
<evidence type="ECO:0000313" key="2">
    <source>
        <dbReference type="EMBL" id="KZZ95598.1"/>
    </source>
</evidence>
<dbReference type="AlphaFoldDB" id="A0A168BQC8"/>
<name>A0A168BQC8_9EURO</name>
<evidence type="ECO:0000256" key="1">
    <source>
        <dbReference type="SAM" id="MobiDB-lite"/>
    </source>
</evidence>
<comment type="caution">
    <text evidence="2">The sequence shown here is derived from an EMBL/GenBank/DDBJ whole genome shotgun (WGS) entry which is preliminary data.</text>
</comment>
<reference evidence="2 3" key="1">
    <citation type="journal article" date="2016" name="Genome Biol. Evol.">
        <title>Divergent and convergent evolution of fungal pathogenicity.</title>
        <authorList>
            <person name="Shang Y."/>
            <person name="Xiao G."/>
            <person name="Zheng P."/>
            <person name="Cen K."/>
            <person name="Zhan S."/>
            <person name="Wang C."/>
        </authorList>
    </citation>
    <scope>NUCLEOTIDE SEQUENCE [LARGE SCALE GENOMIC DNA]</scope>
    <source>
        <strain evidence="2 3">ARSEF 7405</strain>
    </source>
</reference>
<dbReference type="Proteomes" id="UP000242877">
    <property type="component" value="Unassembled WGS sequence"/>
</dbReference>
<organism evidence="2 3">
    <name type="scientific">Ascosphaera apis ARSEF 7405</name>
    <dbReference type="NCBI Taxonomy" id="392613"/>
    <lineage>
        <taxon>Eukaryota</taxon>
        <taxon>Fungi</taxon>
        <taxon>Dikarya</taxon>
        <taxon>Ascomycota</taxon>
        <taxon>Pezizomycotina</taxon>
        <taxon>Eurotiomycetes</taxon>
        <taxon>Eurotiomycetidae</taxon>
        <taxon>Onygenales</taxon>
        <taxon>Ascosphaeraceae</taxon>
        <taxon>Ascosphaera</taxon>
    </lineage>
</organism>
<gene>
    <name evidence="2" type="ORF">AAP_01274</name>
</gene>
<feature type="compositionally biased region" description="Low complexity" evidence="1">
    <location>
        <begin position="18"/>
        <end position="30"/>
    </location>
</feature>
<feature type="region of interest" description="Disordered" evidence="1">
    <location>
        <begin position="1"/>
        <end position="30"/>
    </location>
</feature>
<feature type="region of interest" description="Disordered" evidence="1">
    <location>
        <begin position="43"/>
        <end position="68"/>
    </location>
</feature>
<sequence length="113" mass="11543">MDTAMDGLTDRLDGFGLGSSPSTTLESSLPPFNAFSGFPSPIRSPFQPTGAGPPASMGTANGGIDIPSIPRRFTTDVGKFPWGGAFHGNRGASVSVLPDISSSLDFLSPVSLA</sequence>
<dbReference type="VEuPathDB" id="FungiDB:AAP_01274"/>
<proteinExistence type="predicted"/>
<dbReference type="OrthoDB" id="10595336at2759"/>
<evidence type="ECO:0000313" key="3">
    <source>
        <dbReference type="Proteomes" id="UP000242877"/>
    </source>
</evidence>
<protein>
    <submittedName>
        <fullName evidence="2">Uncharacterized protein</fullName>
    </submittedName>
</protein>
<accession>A0A168BQC8</accession>
<dbReference type="EMBL" id="AZGZ01000004">
    <property type="protein sequence ID" value="KZZ95598.1"/>
    <property type="molecule type" value="Genomic_DNA"/>
</dbReference>